<dbReference type="eggNOG" id="COG2207">
    <property type="taxonomic scope" value="Bacteria"/>
</dbReference>
<protein>
    <submittedName>
        <fullName evidence="5">DNA-binding domain-containing protein, AraC-type</fullName>
    </submittedName>
</protein>
<proteinExistence type="predicted"/>
<dbReference type="PANTHER" id="PTHR46796">
    <property type="entry name" value="HTH-TYPE TRANSCRIPTIONAL ACTIVATOR RHAS-RELATED"/>
    <property type="match status" value="1"/>
</dbReference>
<dbReference type="SMART" id="SM00342">
    <property type="entry name" value="HTH_ARAC"/>
    <property type="match status" value="1"/>
</dbReference>
<evidence type="ECO:0000256" key="2">
    <source>
        <dbReference type="ARBA" id="ARBA00023125"/>
    </source>
</evidence>
<keyword evidence="1" id="KW-0805">Transcription regulation</keyword>
<dbReference type="GO" id="GO:0043565">
    <property type="term" value="F:sequence-specific DNA binding"/>
    <property type="evidence" value="ECO:0007669"/>
    <property type="project" value="InterPro"/>
</dbReference>
<dbReference type="InterPro" id="IPR050204">
    <property type="entry name" value="AraC_XylS_family_regulators"/>
</dbReference>
<name>I4YQY9_9HYPH</name>
<dbReference type="InterPro" id="IPR003313">
    <property type="entry name" value="AraC-bd"/>
</dbReference>
<accession>I4YQY9</accession>
<evidence type="ECO:0000313" key="6">
    <source>
        <dbReference type="Proteomes" id="UP000003947"/>
    </source>
</evidence>
<keyword evidence="3" id="KW-0804">Transcription</keyword>
<sequence length="296" mass="32823">MTEATTREVRHWRIDGEIDLFDIAAPAEPGSMHCHSTYNIGAVIDGAASLETGGKIFEQPKGSIVLLNPFESHASSWTDSLNRYFVIYFSQEAWFTACSGLFPGLPLARLLGPVVQDRFLLDAMTNLRSRLLQDPQQVNIDAVTALIAACAARQRLVCDEETESSLKETARHRQLLQRSADDAFDPASNRIDEIAAEFGMSRFQFARRFRHNSGMPPRRFRVQMMVATAQRAISAGVSLVEAASIAGFSDQSHMSREFRRTYGMTPGEFQRVVASQLGAARSRFGKAKLETSPTDS</sequence>
<feature type="domain" description="HTH araC/xylS-type" evidence="4">
    <location>
        <begin position="173"/>
        <end position="272"/>
    </location>
</feature>
<evidence type="ECO:0000256" key="1">
    <source>
        <dbReference type="ARBA" id="ARBA00023015"/>
    </source>
</evidence>
<dbReference type="RefSeq" id="WP_009762432.1">
    <property type="nucleotide sequence ID" value="NZ_CP141049.1"/>
</dbReference>
<dbReference type="Pfam" id="PF12833">
    <property type="entry name" value="HTH_18"/>
    <property type="match status" value="1"/>
</dbReference>
<dbReference type="Gene3D" id="1.10.10.60">
    <property type="entry name" value="Homeodomain-like"/>
    <property type="match status" value="1"/>
</dbReference>
<evidence type="ECO:0000313" key="5">
    <source>
        <dbReference type="EMBL" id="EIM26381.1"/>
    </source>
</evidence>
<dbReference type="InterPro" id="IPR037923">
    <property type="entry name" value="HTH-like"/>
</dbReference>
<organism evidence="5 6">
    <name type="scientific">Microvirga lotononidis</name>
    <dbReference type="NCBI Taxonomy" id="864069"/>
    <lineage>
        <taxon>Bacteria</taxon>
        <taxon>Pseudomonadati</taxon>
        <taxon>Pseudomonadota</taxon>
        <taxon>Alphaproteobacteria</taxon>
        <taxon>Hyphomicrobiales</taxon>
        <taxon>Methylobacteriaceae</taxon>
        <taxon>Microvirga</taxon>
    </lineage>
</organism>
<evidence type="ECO:0000256" key="3">
    <source>
        <dbReference type="ARBA" id="ARBA00023163"/>
    </source>
</evidence>
<dbReference type="PROSITE" id="PS01124">
    <property type="entry name" value="HTH_ARAC_FAMILY_2"/>
    <property type="match status" value="1"/>
</dbReference>
<dbReference type="InterPro" id="IPR018060">
    <property type="entry name" value="HTH_AraC"/>
</dbReference>
<dbReference type="SUPFAM" id="SSF46689">
    <property type="entry name" value="Homeodomain-like"/>
    <property type="match status" value="2"/>
</dbReference>
<dbReference type="OrthoDB" id="110167at2"/>
<dbReference type="EMBL" id="JH660645">
    <property type="protein sequence ID" value="EIM26381.1"/>
    <property type="molecule type" value="Genomic_DNA"/>
</dbReference>
<dbReference type="PATRIC" id="fig|864069.3.peg.3169"/>
<dbReference type="Pfam" id="PF02311">
    <property type="entry name" value="AraC_binding"/>
    <property type="match status" value="1"/>
</dbReference>
<reference evidence="5 6" key="1">
    <citation type="submission" date="2012-02" db="EMBL/GenBank/DDBJ databases">
        <title>Improved High-Quality Draft sequence of Microvirga sp. WSM3557.</title>
        <authorList>
            <consortium name="US DOE Joint Genome Institute"/>
            <person name="Lucas S."/>
            <person name="Han J."/>
            <person name="Lapidus A."/>
            <person name="Cheng J.-F."/>
            <person name="Goodwin L."/>
            <person name="Pitluck S."/>
            <person name="Peters L."/>
            <person name="Zhang X."/>
            <person name="Detter J.C."/>
            <person name="Han C."/>
            <person name="Tapia R."/>
            <person name="Land M."/>
            <person name="Hauser L."/>
            <person name="Kyrpides N."/>
            <person name="Ivanova N."/>
            <person name="Pagani I."/>
            <person name="Brau L."/>
            <person name="Yates R."/>
            <person name="O'Hara G."/>
            <person name="Rui T."/>
            <person name="Howieson J."/>
            <person name="Reeve W."/>
            <person name="Woyke T."/>
        </authorList>
    </citation>
    <scope>NUCLEOTIDE SEQUENCE [LARGE SCALE GENOMIC DNA]</scope>
    <source>
        <strain evidence="5 6">WSM3557</strain>
    </source>
</reference>
<dbReference type="HOGENOM" id="CLU_000445_88_16_5"/>
<dbReference type="InterPro" id="IPR009057">
    <property type="entry name" value="Homeodomain-like_sf"/>
</dbReference>
<dbReference type="Proteomes" id="UP000003947">
    <property type="component" value="Unassembled WGS sequence"/>
</dbReference>
<keyword evidence="2 5" id="KW-0238">DNA-binding</keyword>
<evidence type="ECO:0000259" key="4">
    <source>
        <dbReference type="PROSITE" id="PS01124"/>
    </source>
</evidence>
<keyword evidence="6" id="KW-1185">Reference proteome</keyword>
<dbReference type="STRING" id="864069.MicloDRAFT_00029300"/>
<dbReference type="GO" id="GO:0003700">
    <property type="term" value="F:DNA-binding transcription factor activity"/>
    <property type="evidence" value="ECO:0007669"/>
    <property type="project" value="InterPro"/>
</dbReference>
<dbReference type="AlphaFoldDB" id="I4YQY9"/>
<gene>
    <name evidence="5" type="ORF">MicloDRAFT_00029300</name>
</gene>
<dbReference type="SUPFAM" id="SSF51215">
    <property type="entry name" value="Regulatory protein AraC"/>
    <property type="match status" value="1"/>
</dbReference>